<evidence type="ECO:0000256" key="1">
    <source>
        <dbReference type="ARBA" id="ARBA00022527"/>
    </source>
</evidence>
<dbReference type="InterPro" id="IPR017441">
    <property type="entry name" value="Protein_kinase_ATP_BS"/>
</dbReference>
<evidence type="ECO:0000313" key="7">
    <source>
        <dbReference type="Proteomes" id="UP001470230"/>
    </source>
</evidence>
<protein>
    <recommendedName>
        <fullName evidence="5">Protein kinase domain-containing protein</fullName>
    </recommendedName>
</protein>
<dbReference type="InterPro" id="IPR051681">
    <property type="entry name" value="Ser/Thr_Kinases-Pseudokinases"/>
</dbReference>
<dbReference type="InterPro" id="IPR008271">
    <property type="entry name" value="Ser/Thr_kinase_AS"/>
</dbReference>
<gene>
    <name evidence="6" type="ORF">M9Y10_016727</name>
</gene>
<feature type="domain" description="Protein kinase" evidence="5">
    <location>
        <begin position="1008"/>
        <end position="1283"/>
    </location>
</feature>
<keyword evidence="1" id="KW-0418">Kinase</keyword>
<feature type="binding site" evidence="4">
    <location>
        <position position="702"/>
    </location>
    <ligand>
        <name>ATP</name>
        <dbReference type="ChEBI" id="CHEBI:30616"/>
    </ligand>
</feature>
<dbReference type="Gene3D" id="1.10.510.10">
    <property type="entry name" value="Transferase(Phosphotransferase) domain 1"/>
    <property type="match status" value="4"/>
</dbReference>
<evidence type="ECO:0000256" key="2">
    <source>
        <dbReference type="ARBA" id="ARBA00022741"/>
    </source>
</evidence>
<feature type="domain" description="Protein kinase" evidence="5">
    <location>
        <begin position="6"/>
        <end position="273"/>
    </location>
</feature>
<dbReference type="SUPFAM" id="SSF56112">
    <property type="entry name" value="Protein kinase-like (PK-like)"/>
    <property type="match status" value="4"/>
</dbReference>
<dbReference type="PROSITE" id="PS00108">
    <property type="entry name" value="PROTEIN_KINASE_ST"/>
    <property type="match status" value="3"/>
</dbReference>
<evidence type="ECO:0000259" key="5">
    <source>
        <dbReference type="PROSITE" id="PS50011"/>
    </source>
</evidence>
<keyword evidence="2 4" id="KW-0547">Nucleotide-binding</keyword>
<evidence type="ECO:0000313" key="6">
    <source>
        <dbReference type="EMBL" id="KAK8854170.1"/>
    </source>
</evidence>
<dbReference type="PROSITE" id="PS50011">
    <property type="entry name" value="PROTEIN_KINASE_DOM"/>
    <property type="match status" value="4"/>
</dbReference>
<keyword evidence="3 4" id="KW-0067">ATP-binding</keyword>
<reference evidence="6 7" key="1">
    <citation type="submission" date="2024-04" db="EMBL/GenBank/DDBJ databases">
        <title>Tritrichomonas musculus Genome.</title>
        <authorList>
            <person name="Alves-Ferreira E."/>
            <person name="Grigg M."/>
            <person name="Lorenzi H."/>
            <person name="Galac M."/>
        </authorList>
    </citation>
    <scope>NUCLEOTIDE SEQUENCE [LARGE SCALE GENOMIC DNA]</scope>
    <source>
        <strain evidence="6 7">EAF2021</strain>
    </source>
</reference>
<sequence length="1331" mass="154947">MEKSLFQNKELICEGIDFQFYKVAKSDTNTNFCARISTKPIDNFFKNEVINLYREINIIPHLNHASISKFVFYSTNDFSQKHCPTLITEFYSNGPLTNFLSQKNPSFNDTKKLISIYGIASGMSYLHSHDILHCDLKSSNIYFDDKMIPKIAGFHISKQLASIIPDDNFFIKGTPAYLAPEIYSNEGSSKASDVYSFSFLIYEIITNEKPFKNYENVIHFFNEVIQKGVRPQIDSSIPDCYRELIERCWSENPSERPTFDQIVTELKTNKKFITEKVDEKEFCEYIQFIENSENTYESTVAIPSLEEVLESQTFKEFDLNIKFKGIYETELNNLALFLKLKAIEKFTKLRNIAVNSFVSVIEVSDNDTGIHYIAKNRPYKKKTANFIYYIREVSFNLRFDHPCVCKCIGYNPLMKTRNNKNTGTIYLEKYSNGSLEDILDLEKKDVFMPGWNNTQKLIVIYGIASGMSYLHSRNVVHRDLKPSNVLLDDNAYPKICDFGYAKELPGIVNRCSKGSLSETTYNYMAPEIFKDLNYTKKSDVFAFAAVWYKLFTKEPPFNEQPVSKVAYSVIKGERQQMDERIPECYQNLISKCWLDEPSERPSFEDILQELENNKQFIIEDVNEERYHKYINHIKDPNNSLYFPDKEEVFNLLKKEEKQIKLSVNLKPINLSNFEKKEKIGQGSFGKVYKVVNKKTRKIFACKISILELDFCSDLEIENIERELNIMSQIKSPSIIKFIGYNPMNFKNQMRPTMITEFIPNGTLDIILKLERKGLSNDNWNDTKKLINIYGIACGMSYLHSHNYLHRDLKPANVFLDDYLFPIIGDFGLSKEIAHEKINGKKSGLKGTCAYIAPEIFNENKYDKSGDVYSFAMIVYEIMTNNILYENLNHFQVMINVINGFRPKLSNEIPSCYQKLIEDCWEDDPKRRPTFDQIVEILRNDQEFITETVDKNEFYEYIEYIEGDVSNIKLAPTVSIDLNLAEEDEDEEVDDNNNNNEVLKKGYVDLRDFEKVKLIRKSEFSKFYEIKNIKNGLIYFAKFMTIVIAKLKKDEILNLTREVNIISQLNHPCCLKFIGYSPTDYTNKRKPVIITELAKNGCLSLFLSKEREEKIDENWNETSKLILIYGVACGMSYLHSHNILHRDLTPESVFLDDKMNPKIGNFGLSTKFHTLQSMTFQSTAGIKGKPAYLSPEILQLNEFSKAGDVYSFAMLVFEIVSNSIPFRKIEGLNQLFDEVVIKGNRPEFNQNVPDCYRRLIEICWAQNPEDRPSFDDIENILRKDDRFISEKVDKNRFDEYVHFIEESKIEFNSNDKILDFEEMLKLQNEEEKSDSL</sequence>
<dbReference type="PROSITE" id="PS00107">
    <property type="entry name" value="PROTEIN_KINASE_ATP"/>
    <property type="match status" value="1"/>
</dbReference>
<keyword evidence="1" id="KW-0808">Transferase</keyword>
<proteinExistence type="predicted"/>
<dbReference type="InterPro" id="IPR011009">
    <property type="entry name" value="Kinase-like_dom_sf"/>
</dbReference>
<feature type="domain" description="Protein kinase" evidence="5">
    <location>
        <begin position="346"/>
        <end position="617"/>
    </location>
</feature>
<dbReference type="Pfam" id="PF00069">
    <property type="entry name" value="Pkinase"/>
    <property type="match status" value="2"/>
</dbReference>
<dbReference type="PRINTS" id="PR00109">
    <property type="entry name" value="TYRKINASE"/>
</dbReference>
<organism evidence="6 7">
    <name type="scientific">Tritrichomonas musculus</name>
    <dbReference type="NCBI Taxonomy" id="1915356"/>
    <lineage>
        <taxon>Eukaryota</taxon>
        <taxon>Metamonada</taxon>
        <taxon>Parabasalia</taxon>
        <taxon>Tritrichomonadida</taxon>
        <taxon>Tritrichomonadidae</taxon>
        <taxon>Tritrichomonas</taxon>
    </lineage>
</organism>
<dbReference type="EMBL" id="JAPFFF010000021">
    <property type="protein sequence ID" value="KAK8854170.1"/>
    <property type="molecule type" value="Genomic_DNA"/>
</dbReference>
<name>A0ABR2HX11_9EUKA</name>
<accession>A0ABR2HX11</accession>
<dbReference type="SMART" id="SM00220">
    <property type="entry name" value="S_TKc"/>
    <property type="match status" value="4"/>
</dbReference>
<feature type="domain" description="Protein kinase" evidence="5">
    <location>
        <begin position="673"/>
        <end position="944"/>
    </location>
</feature>
<evidence type="ECO:0000256" key="4">
    <source>
        <dbReference type="PROSITE-ProRule" id="PRU10141"/>
    </source>
</evidence>
<dbReference type="InterPro" id="IPR001245">
    <property type="entry name" value="Ser-Thr/Tyr_kinase_cat_dom"/>
</dbReference>
<evidence type="ECO:0000256" key="3">
    <source>
        <dbReference type="ARBA" id="ARBA00022840"/>
    </source>
</evidence>
<dbReference type="Pfam" id="PF07714">
    <property type="entry name" value="PK_Tyr_Ser-Thr"/>
    <property type="match status" value="2"/>
</dbReference>
<keyword evidence="7" id="KW-1185">Reference proteome</keyword>
<dbReference type="InterPro" id="IPR000719">
    <property type="entry name" value="Prot_kinase_dom"/>
</dbReference>
<comment type="caution">
    <text evidence="6">The sequence shown here is derived from an EMBL/GenBank/DDBJ whole genome shotgun (WGS) entry which is preliminary data.</text>
</comment>
<dbReference type="Proteomes" id="UP001470230">
    <property type="component" value="Unassembled WGS sequence"/>
</dbReference>
<dbReference type="PANTHER" id="PTHR44329">
    <property type="entry name" value="SERINE/THREONINE-PROTEIN KINASE TNNI3K-RELATED"/>
    <property type="match status" value="1"/>
</dbReference>
<keyword evidence="1" id="KW-0723">Serine/threonine-protein kinase</keyword>